<dbReference type="Pfam" id="PF01018">
    <property type="entry name" value="GTP1_OBG"/>
    <property type="match status" value="2"/>
</dbReference>
<dbReference type="GO" id="GO:0042254">
    <property type="term" value="P:ribosome biogenesis"/>
    <property type="evidence" value="ECO:0007669"/>
    <property type="project" value="UniProtKB-UniRule"/>
</dbReference>
<dbReference type="AlphaFoldDB" id="A0A139H1N5"/>
<dbReference type="PROSITE" id="PS51710">
    <property type="entry name" value="G_OBG"/>
    <property type="match status" value="1"/>
</dbReference>
<dbReference type="InterPro" id="IPR031167">
    <property type="entry name" value="G_OBG"/>
</dbReference>
<dbReference type="InterPro" id="IPR036726">
    <property type="entry name" value="GTP1_OBG_dom_sf"/>
</dbReference>
<evidence type="ECO:0000256" key="1">
    <source>
        <dbReference type="ARBA" id="ARBA00022741"/>
    </source>
</evidence>
<dbReference type="Gene3D" id="3.40.50.300">
    <property type="entry name" value="P-loop containing nucleotide triphosphate hydrolases"/>
    <property type="match status" value="1"/>
</dbReference>
<keyword evidence="1" id="KW-0547">Nucleotide-binding</keyword>
<feature type="domain" description="Obg" evidence="5">
    <location>
        <begin position="63"/>
        <end position="290"/>
    </location>
</feature>
<dbReference type="STRING" id="321146.A0A139H1N5"/>
<dbReference type="GO" id="GO:0005525">
    <property type="term" value="F:GTP binding"/>
    <property type="evidence" value="ECO:0007669"/>
    <property type="project" value="UniProtKB-KW"/>
</dbReference>
<feature type="compositionally biased region" description="Gly residues" evidence="3">
    <location>
        <begin position="132"/>
        <end position="142"/>
    </location>
</feature>
<protein>
    <recommendedName>
        <fullName evidence="8">OBG-type G domain-containing protein</fullName>
    </recommendedName>
</protein>
<proteinExistence type="predicted"/>
<dbReference type="Gene3D" id="2.70.210.12">
    <property type="entry name" value="GTP1/OBG domain"/>
    <property type="match status" value="1"/>
</dbReference>
<gene>
    <name evidence="6" type="ORF">AC578_8454</name>
</gene>
<dbReference type="Proteomes" id="UP000070133">
    <property type="component" value="Unassembled WGS sequence"/>
</dbReference>
<dbReference type="InterPro" id="IPR006169">
    <property type="entry name" value="GTP1_OBG_dom"/>
</dbReference>
<dbReference type="SUPFAM" id="SSF82051">
    <property type="entry name" value="Obg GTP-binding protein N-terminal domain"/>
    <property type="match status" value="1"/>
</dbReference>
<evidence type="ECO:0000259" key="4">
    <source>
        <dbReference type="PROSITE" id="PS51710"/>
    </source>
</evidence>
<evidence type="ECO:0000259" key="5">
    <source>
        <dbReference type="PROSITE" id="PS51883"/>
    </source>
</evidence>
<keyword evidence="7" id="KW-1185">Reference proteome</keyword>
<evidence type="ECO:0000256" key="3">
    <source>
        <dbReference type="SAM" id="MobiDB-lite"/>
    </source>
</evidence>
<dbReference type="GO" id="GO:0005739">
    <property type="term" value="C:mitochondrion"/>
    <property type="evidence" value="ECO:0007669"/>
    <property type="project" value="TreeGrafter"/>
</dbReference>
<feature type="region of interest" description="Disordered" evidence="3">
    <location>
        <begin position="123"/>
        <end position="142"/>
    </location>
</feature>
<dbReference type="EMBL" id="LFZN01000176">
    <property type="protein sequence ID" value="KXS96373.1"/>
    <property type="molecule type" value="Genomic_DNA"/>
</dbReference>
<organism evidence="6 7">
    <name type="scientific">Pseudocercospora eumusae</name>
    <dbReference type="NCBI Taxonomy" id="321146"/>
    <lineage>
        <taxon>Eukaryota</taxon>
        <taxon>Fungi</taxon>
        <taxon>Dikarya</taxon>
        <taxon>Ascomycota</taxon>
        <taxon>Pezizomycotina</taxon>
        <taxon>Dothideomycetes</taxon>
        <taxon>Dothideomycetidae</taxon>
        <taxon>Mycosphaerellales</taxon>
        <taxon>Mycosphaerellaceae</taxon>
        <taxon>Pseudocercospora</taxon>
    </lineage>
</organism>
<reference evidence="6 7" key="1">
    <citation type="submission" date="2015-07" db="EMBL/GenBank/DDBJ databases">
        <title>Comparative genomics of the Sigatoka disease complex on banana suggests a link between parallel evolutionary changes in Pseudocercospora fijiensis and Pseudocercospora eumusae and increased virulence on the banana host.</title>
        <authorList>
            <person name="Chang T.-C."/>
            <person name="Salvucci A."/>
            <person name="Crous P.W."/>
            <person name="Stergiopoulos I."/>
        </authorList>
    </citation>
    <scope>NUCLEOTIDE SEQUENCE [LARGE SCALE GENOMIC DNA]</scope>
    <source>
        <strain evidence="6 7">CBS 114824</strain>
    </source>
</reference>
<comment type="caution">
    <text evidence="6">The sequence shown here is derived from an EMBL/GenBank/DDBJ whole genome shotgun (WGS) entry which is preliminary data.</text>
</comment>
<feature type="domain" description="OBG-type G" evidence="4">
    <location>
        <begin position="291"/>
        <end position="557"/>
    </location>
</feature>
<dbReference type="GO" id="GO:0003924">
    <property type="term" value="F:GTPase activity"/>
    <property type="evidence" value="ECO:0007669"/>
    <property type="project" value="InterPro"/>
</dbReference>
<dbReference type="SUPFAM" id="SSF52540">
    <property type="entry name" value="P-loop containing nucleoside triphosphate hydrolases"/>
    <property type="match status" value="1"/>
</dbReference>
<dbReference type="InterPro" id="IPR045086">
    <property type="entry name" value="OBG_GTPase"/>
</dbReference>
<dbReference type="Pfam" id="PF01926">
    <property type="entry name" value="MMR_HSR1"/>
    <property type="match status" value="1"/>
</dbReference>
<dbReference type="OrthoDB" id="347018at2759"/>
<keyword evidence="2" id="KW-0342">GTP-binding</keyword>
<evidence type="ECO:0000313" key="7">
    <source>
        <dbReference type="Proteomes" id="UP000070133"/>
    </source>
</evidence>
<name>A0A139H1N5_9PEZI</name>
<dbReference type="InterPro" id="IPR027417">
    <property type="entry name" value="P-loop_NTPase"/>
</dbReference>
<dbReference type="PANTHER" id="PTHR11702">
    <property type="entry name" value="DEVELOPMENTALLY REGULATED GTP-BINDING PROTEIN-RELATED"/>
    <property type="match status" value="1"/>
</dbReference>
<dbReference type="PRINTS" id="PR00326">
    <property type="entry name" value="GTP1OBG"/>
</dbReference>
<evidence type="ECO:0000313" key="6">
    <source>
        <dbReference type="EMBL" id="KXS96373.1"/>
    </source>
</evidence>
<dbReference type="CDD" id="cd01898">
    <property type="entry name" value="Obg"/>
    <property type="match status" value="1"/>
</dbReference>
<sequence>MLCFKSASALLCESSTLTLTPFLYPCLDTACAASKARLPRPTSASSNRKYHHLDPSPADYSSAPFTDACALSLTAGAGGHGCISFLREKYIANGPPNGGDGGTGGSVYIQAVRGETSLHKLARRSHLKAGRGKNGQGSLKGGARGEDLLITVPVGTVVREIRRHDPLDEEERAYALHKSAEAACEDTPEQGRYQRDKWLLYPGVMPKHFTSADLPPLPRPRRSNLVSMQPPAPLRLDLDQAMDTPMLLAAGAMGGLGNPHFVSKSVPKPKYATKGHDGVRIDLQLELKLLADVGLVGLPNAGKSTLLRALTKSRTRVGNWAFTTLSPNIGTLVLDDYTGRPRLDTRGRRKEPRTNVTIADIPGLIEGAHLDRGLGLGFLRHIERAAVLAFVLDLSARDAVEALKGLWKEVSEYENLREKQLNADTERTQPQEAGLEAAEAYKPFVSSISPGFEPESDLEKGSTIVLDPAAGRELPPLLLPPISSKPWFVIATKADLPETQENFVQLQAYLKRVQAGEEEHPSGKENAWRRAIHSVPVSAINKQGVAPIPEIIIGLLDG</sequence>
<evidence type="ECO:0008006" key="8">
    <source>
        <dbReference type="Google" id="ProtNLM"/>
    </source>
</evidence>
<dbReference type="PANTHER" id="PTHR11702:SF31">
    <property type="entry name" value="MITOCHONDRIAL RIBOSOME-ASSOCIATED GTPASE 2"/>
    <property type="match status" value="1"/>
</dbReference>
<evidence type="ECO:0000256" key="2">
    <source>
        <dbReference type="ARBA" id="ARBA00023134"/>
    </source>
</evidence>
<dbReference type="InterPro" id="IPR006073">
    <property type="entry name" value="GTP-bd"/>
</dbReference>
<dbReference type="PROSITE" id="PS51883">
    <property type="entry name" value="OBG"/>
    <property type="match status" value="1"/>
</dbReference>
<accession>A0A139H1N5</accession>